<dbReference type="GO" id="GO:0006432">
    <property type="term" value="P:phenylalanyl-tRNA aminoacylation"/>
    <property type="evidence" value="ECO:0007669"/>
    <property type="project" value="InterPro"/>
</dbReference>
<dbReference type="AlphaFoldDB" id="A0A7C4XGW7"/>
<dbReference type="SUPFAM" id="SSF55681">
    <property type="entry name" value="Class II aaRS and biotin synthetases"/>
    <property type="match status" value="1"/>
</dbReference>
<dbReference type="Pfam" id="PF17759">
    <property type="entry name" value="tRNA_synthFbeta"/>
    <property type="match status" value="1"/>
</dbReference>
<dbReference type="GO" id="GO:0009328">
    <property type="term" value="C:phenylalanine-tRNA ligase complex"/>
    <property type="evidence" value="ECO:0007669"/>
    <property type="project" value="TreeGrafter"/>
</dbReference>
<protein>
    <recommendedName>
        <fullName evidence="1">FDX-ACB domain-containing protein</fullName>
    </recommendedName>
</protein>
<dbReference type="SMART" id="SM00896">
    <property type="entry name" value="FDX-ACB"/>
    <property type="match status" value="1"/>
</dbReference>
<dbReference type="GO" id="GO:0004826">
    <property type="term" value="F:phenylalanine-tRNA ligase activity"/>
    <property type="evidence" value="ECO:0007669"/>
    <property type="project" value="InterPro"/>
</dbReference>
<reference evidence="2" key="1">
    <citation type="journal article" date="2020" name="mSystems">
        <title>Genome- and Community-Level Interaction Insights into Carbon Utilization and Element Cycling Functions of Hydrothermarchaeota in Hydrothermal Sediment.</title>
        <authorList>
            <person name="Zhou Z."/>
            <person name="Liu Y."/>
            <person name="Xu W."/>
            <person name="Pan J."/>
            <person name="Luo Z.H."/>
            <person name="Li M."/>
        </authorList>
    </citation>
    <scope>NUCLEOTIDE SEQUENCE [LARGE SCALE GENOMIC DNA]</scope>
    <source>
        <strain evidence="2">SpSt-417</strain>
    </source>
</reference>
<dbReference type="InterPro" id="IPR045864">
    <property type="entry name" value="aa-tRNA-synth_II/BPL/LPL"/>
</dbReference>
<dbReference type="Pfam" id="PF03147">
    <property type="entry name" value="FDX-ACB"/>
    <property type="match status" value="1"/>
</dbReference>
<name>A0A7C4XGW7_UNCKA</name>
<proteinExistence type="predicted"/>
<dbReference type="CDD" id="cd00769">
    <property type="entry name" value="PheRS_beta_core"/>
    <property type="match status" value="1"/>
</dbReference>
<dbReference type="PANTHER" id="PTHR10947">
    <property type="entry name" value="PHENYLALANYL-TRNA SYNTHETASE BETA CHAIN AND LEUCINE-RICH REPEAT-CONTAINING PROTEIN 47"/>
    <property type="match status" value="1"/>
</dbReference>
<dbReference type="Gene3D" id="3.30.930.10">
    <property type="entry name" value="Bira Bifunctional Protein, Domain 2"/>
    <property type="match status" value="1"/>
</dbReference>
<dbReference type="InterPro" id="IPR045060">
    <property type="entry name" value="Phe-tRNA-ligase_IIc_bsu"/>
</dbReference>
<dbReference type="PANTHER" id="PTHR10947:SF0">
    <property type="entry name" value="PHENYLALANINE--TRNA LIGASE BETA SUBUNIT"/>
    <property type="match status" value="1"/>
</dbReference>
<dbReference type="SUPFAM" id="SSF54991">
    <property type="entry name" value="Anticodon-binding domain of PheRS"/>
    <property type="match status" value="1"/>
</dbReference>
<comment type="caution">
    <text evidence="2">The sequence shown here is derived from an EMBL/GenBank/DDBJ whole genome shotgun (WGS) entry which is preliminary data.</text>
</comment>
<dbReference type="InterPro" id="IPR036690">
    <property type="entry name" value="Fdx_antiC-bd_sf"/>
</dbReference>
<dbReference type="InterPro" id="IPR041616">
    <property type="entry name" value="PheRS_beta_core"/>
</dbReference>
<organism evidence="2">
    <name type="scientific">candidate division WWE3 bacterium</name>
    <dbReference type="NCBI Taxonomy" id="2053526"/>
    <lineage>
        <taxon>Bacteria</taxon>
        <taxon>Katanobacteria</taxon>
    </lineage>
</organism>
<dbReference type="EMBL" id="DSRT01000177">
    <property type="protein sequence ID" value="HGW29914.1"/>
    <property type="molecule type" value="Genomic_DNA"/>
</dbReference>
<sequence length="311" mass="34573">MPSELSSGKLPDFEDNKLSRLAREIKGILSGMGCSEVYNYSFTSAKALMGTGEDPQVALRLKNPISPDLEFMRTNLASSLLRNIALNQDNYKGISIFEIARVYFPNKNDLPKEEQRLCIAIKSGSRFVGQTYFDTKGIIEYLLQKQNISKPSYKKINSSYLDSAQEIFVSGDSMGVIGLVSPKAKDSFGIKGEVSVLEISLESLVKYFGTTKQFVPISKFPTASRDINIVINKNINILEIEKAISESALEHILSFEIQDIYEGKGLPESKKSVTINMVFGSKERTLLDAEIIKEMNAVIKRLECIGGALRE</sequence>
<feature type="domain" description="FDX-ACB" evidence="1">
    <location>
        <begin position="218"/>
        <end position="310"/>
    </location>
</feature>
<accession>A0A7C4XGW7</accession>
<dbReference type="InterPro" id="IPR005121">
    <property type="entry name" value="Fdx_antiC-bd"/>
</dbReference>
<dbReference type="Gene3D" id="3.30.70.380">
    <property type="entry name" value="Ferrodoxin-fold anticodon-binding domain"/>
    <property type="match status" value="1"/>
</dbReference>
<evidence type="ECO:0000259" key="1">
    <source>
        <dbReference type="PROSITE" id="PS51447"/>
    </source>
</evidence>
<dbReference type="PROSITE" id="PS51447">
    <property type="entry name" value="FDX_ACB"/>
    <property type="match status" value="1"/>
</dbReference>
<evidence type="ECO:0000313" key="2">
    <source>
        <dbReference type="EMBL" id="HGW29914.1"/>
    </source>
</evidence>
<gene>
    <name evidence="2" type="ORF">ENR63_03270</name>
</gene>